<evidence type="ECO:0000313" key="4">
    <source>
        <dbReference type="EMBL" id="MDM8195674.1"/>
    </source>
</evidence>
<evidence type="ECO:0000256" key="1">
    <source>
        <dbReference type="ARBA" id="ARBA00008950"/>
    </source>
</evidence>
<keyword evidence="5" id="KW-1185">Reference proteome</keyword>
<proteinExistence type="inferred from homology"/>
<feature type="domain" description="Calcineurin-like phosphoesterase" evidence="3">
    <location>
        <begin position="1"/>
        <end position="142"/>
    </location>
</feature>
<dbReference type="RefSeq" id="WP_087244015.1">
    <property type="nucleotide sequence ID" value="NZ_JAUDCK010000012.1"/>
</dbReference>
<dbReference type="InterPro" id="IPR024654">
    <property type="entry name" value="Calcineurin-like_PHP_lpxH"/>
</dbReference>
<name>A0ABT7UHQ5_9FIRM</name>
<comment type="cofactor">
    <cofactor evidence="2">
        <name>a divalent metal cation</name>
        <dbReference type="ChEBI" id="CHEBI:60240"/>
    </cofactor>
</comment>
<dbReference type="EMBL" id="JAUDCK010000012">
    <property type="protein sequence ID" value="MDM8195674.1"/>
    <property type="molecule type" value="Genomic_DNA"/>
</dbReference>
<dbReference type="SUPFAM" id="SSF56300">
    <property type="entry name" value="Metallo-dependent phosphatases"/>
    <property type="match status" value="1"/>
</dbReference>
<dbReference type="NCBIfam" id="TIGR00040">
    <property type="entry name" value="yfcE"/>
    <property type="match status" value="1"/>
</dbReference>
<evidence type="ECO:0000259" key="3">
    <source>
        <dbReference type="Pfam" id="PF12850"/>
    </source>
</evidence>
<gene>
    <name evidence="4" type="ORF">QUV98_05015</name>
</gene>
<comment type="similarity">
    <text evidence="1 2">Belongs to the metallophosphoesterase superfamily. YfcE family.</text>
</comment>
<protein>
    <recommendedName>
        <fullName evidence="2">Phosphoesterase</fullName>
        <ecNumber evidence="2">3.1.4.-</ecNumber>
    </recommendedName>
</protein>
<organism evidence="4 5">
    <name type="scientific">Massilimicrobiota timonensis</name>
    <dbReference type="NCBI Taxonomy" id="1776392"/>
    <lineage>
        <taxon>Bacteria</taxon>
        <taxon>Bacillati</taxon>
        <taxon>Bacillota</taxon>
        <taxon>Erysipelotrichia</taxon>
        <taxon>Erysipelotrichales</taxon>
        <taxon>Erysipelotrichaceae</taxon>
        <taxon>Massilimicrobiota</taxon>
    </lineage>
</organism>
<dbReference type="EC" id="3.1.4.-" evidence="2"/>
<dbReference type="InterPro" id="IPR029052">
    <property type="entry name" value="Metallo-depent_PP-like"/>
</dbReference>
<keyword evidence="2" id="KW-0479">Metal-binding</keyword>
<dbReference type="Pfam" id="PF12850">
    <property type="entry name" value="Metallophos_2"/>
    <property type="match status" value="1"/>
</dbReference>
<evidence type="ECO:0000313" key="5">
    <source>
        <dbReference type="Proteomes" id="UP001529275"/>
    </source>
</evidence>
<dbReference type="InterPro" id="IPR000979">
    <property type="entry name" value="Phosphodiesterase_MJ0936/Vps29"/>
</dbReference>
<evidence type="ECO:0000256" key="2">
    <source>
        <dbReference type="RuleBase" id="RU362039"/>
    </source>
</evidence>
<sequence>MKLLVVSDSHLYENYLQRVVTHYRFHVDYMIHCGDSSLPVDDPYIQLFDIVVKGNHDDAPFPIYKTFQHICVTHGQYYGVYYGYDQLIQLCQKENCYLCLHGHTHVPTVQKHQNILFVNPGSLMMNRGSYGYGTYALIDIRDNNDIQVEFHHCQTDEICNQDILDEGLELLEEFKTLLK</sequence>
<dbReference type="Proteomes" id="UP001529275">
    <property type="component" value="Unassembled WGS sequence"/>
</dbReference>
<reference evidence="5" key="1">
    <citation type="submission" date="2023-06" db="EMBL/GenBank/DDBJ databases">
        <title>Identification and characterization of horizontal gene transfer across gut microbiota members of farm animals based on homology search.</title>
        <authorList>
            <person name="Zeman M."/>
            <person name="Kubasova T."/>
            <person name="Jahodarova E."/>
            <person name="Nykrynova M."/>
            <person name="Rychlik I."/>
        </authorList>
    </citation>
    <scope>NUCLEOTIDE SEQUENCE [LARGE SCALE GENOMIC DNA]</scope>
    <source>
        <strain evidence="5">ET341</strain>
    </source>
</reference>
<comment type="caution">
    <text evidence="4">The sequence shown here is derived from an EMBL/GenBank/DDBJ whole genome shotgun (WGS) entry which is preliminary data.</text>
</comment>
<dbReference type="Gene3D" id="3.60.21.10">
    <property type="match status" value="1"/>
</dbReference>
<accession>A0ABT7UHQ5</accession>